<evidence type="ECO:0000256" key="3">
    <source>
        <dbReference type="ARBA" id="ARBA00022737"/>
    </source>
</evidence>
<protein>
    <submittedName>
        <fullName evidence="12">Uncharacterized protein</fullName>
    </submittedName>
</protein>
<evidence type="ECO:0000256" key="1">
    <source>
        <dbReference type="ARBA" id="ARBA00022574"/>
    </source>
</evidence>
<dbReference type="Pfam" id="PF13385">
    <property type="entry name" value="Laminin_G_3"/>
    <property type="match status" value="1"/>
</dbReference>
<dbReference type="InterPro" id="IPR056252">
    <property type="entry name" value="Alfy-like_Arm-like"/>
</dbReference>
<feature type="domain" description="BEACH-type PH" evidence="11">
    <location>
        <begin position="2422"/>
        <end position="2560"/>
    </location>
</feature>
<organism evidence="12 13">
    <name type="scientific">Batrachochytrium salamandrivorans</name>
    <dbReference type="NCBI Taxonomy" id="1357716"/>
    <lineage>
        <taxon>Eukaryota</taxon>
        <taxon>Fungi</taxon>
        <taxon>Fungi incertae sedis</taxon>
        <taxon>Chytridiomycota</taxon>
        <taxon>Chytridiomycota incertae sedis</taxon>
        <taxon>Chytridiomycetes</taxon>
        <taxon>Rhizophydiales</taxon>
        <taxon>Rhizophydiales incertae sedis</taxon>
        <taxon>Batrachochytrium</taxon>
    </lineage>
</organism>
<feature type="repeat" description="WD" evidence="7">
    <location>
        <begin position="3009"/>
        <end position="3050"/>
    </location>
</feature>
<evidence type="ECO:0000256" key="6">
    <source>
        <dbReference type="PROSITE-ProRule" id="PRU00091"/>
    </source>
</evidence>
<keyword evidence="1 7" id="KW-0853">WD repeat</keyword>
<dbReference type="Pfam" id="PF02138">
    <property type="entry name" value="Beach"/>
    <property type="match status" value="1"/>
</dbReference>
<dbReference type="Gene3D" id="2.30.29.30">
    <property type="entry name" value="Pleckstrin-homology domain (PH domain)/Phosphotyrosine-binding domain (PTB)"/>
    <property type="match status" value="1"/>
</dbReference>
<dbReference type="InterPro" id="IPR001680">
    <property type="entry name" value="WD40_rpt"/>
</dbReference>
<feature type="domain" description="BEACH" evidence="10">
    <location>
        <begin position="2585"/>
        <end position="2876"/>
    </location>
</feature>
<evidence type="ECO:0000259" key="10">
    <source>
        <dbReference type="PROSITE" id="PS50197"/>
    </source>
</evidence>
<dbReference type="Gene3D" id="2.130.10.10">
    <property type="entry name" value="YVTN repeat-like/Quinoprotein amine dehydrogenase"/>
    <property type="match status" value="1"/>
</dbReference>
<evidence type="ECO:0000256" key="4">
    <source>
        <dbReference type="ARBA" id="ARBA00022771"/>
    </source>
</evidence>
<dbReference type="InterPro" id="IPR011993">
    <property type="entry name" value="PH-like_dom_sf"/>
</dbReference>
<dbReference type="PROSITE" id="PS50294">
    <property type="entry name" value="WD_REPEATS_REGION"/>
    <property type="match status" value="1"/>
</dbReference>
<keyword evidence="2" id="KW-0479">Metal-binding</keyword>
<dbReference type="SUPFAM" id="SSF48371">
    <property type="entry name" value="ARM repeat"/>
    <property type="match status" value="1"/>
</dbReference>
<dbReference type="Pfam" id="PF14844">
    <property type="entry name" value="PH_BEACH"/>
    <property type="match status" value="1"/>
</dbReference>
<dbReference type="PROSITE" id="PS50178">
    <property type="entry name" value="ZF_FYVE"/>
    <property type="match status" value="1"/>
</dbReference>
<dbReference type="PROSITE" id="PS00678">
    <property type="entry name" value="WD_REPEATS_1"/>
    <property type="match status" value="2"/>
</dbReference>
<dbReference type="Pfam" id="PF23295">
    <property type="entry name" value="Arm_4"/>
    <property type="match status" value="1"/>
</dbReference>
<dbReference type="SUPFAM" id="SSF81837">
    <property type="entry name" value="BEACH domain"/>
    <property type="match status" value="1"/>
</dbReference>
<dbReference type="PROSITE" id="PS50197">
    <property type="entry name" value="BEACH"/>
    <property type="match status" value="1"/>
</dbReference>
<reference evidence="12 13" key="1">
    <citation type="submission" date="2021-02" db="EMBL/GenBank/DDBJ databases">
        <title>Variation within the Batrachochytrium salamandrivorans European outbreak.</title>
        <authorList>
            <person name="Kelly M."/>
            <person name="Pasmans F."/>
            <person name="Shea T.P."/>
            <person name="Munoz J.F."/>
            <person name="Carranza S."/>
            <person name="Cuomo C.A."/>
            <person name="Martel A."/>
        </authorList>
    </citation>
    <scope>NUCLEOTIDE SEQUENCE [LARGE SCALE GENOMIC DNA]</scope>
    <source>
        <strain evidence="12 13">AMFP18/2</strain>
    </source>
</reference>
<name>A0ABQ8FAB4_9FUNG</name>
<evidence type="ECO:0000313" key="12">
    <source>
        <dbReference type="EMBL" id="KAH6594809.1"/>
    </source>
</evidence>
<dbReference type="InterPro" id="IPR015943">
    <property type="entry name" value="WD40/YVTN_repeat-like_dom_sf"/>
</dbReference>
<dbReference type="PROSITE" id="PS51783">
    <property type="entry name" value="PH_BEACH"/>
    <property type="match status" value="1"/>
</dbReference>
<sequence>MEWVSKRLGIVHTGPKSLTTAHTTDNEKHPPDGRNIGSFAENSRTSSVRNAFKILSAEFVLTNKTEVDQTTNMTAFLTRIVDLFNECAMKDIINSATCTSEIRSLISLASKSLSSAFTSNSFDAPSNSDIIQVVNQREIIRINLRIFELLSSTEHGDTIKLIIFSGASRDVQILLWVLSHITKSILDTQLGPGYWDTNEPIFREISKSIGEFIRILTRMPDASREINVSVLFQVMWSSSPEVSDSSNIWLKCAQNSITAVCQSKVLNKETCSWLKTSNQIEIALNRISHCMDLSKPEISSSLFFTLTAILKASYRHSPELLEDFETLGGYEIASKLILASASSKYLEIENVVLRCIEELSYVGISKDDEFSAGDGEIPFQHVDFRMPVSGQDLVFCNPACLKTYCHIFMSSQTDTGNHLSQEELGRVHTATASVLFDIIKANPINYFMISRSNIILCFVEGLNSVETVTQDIIIDILRYVVLNLNYVPFKELALLFVHLQGSSSATTVQTVSEFCCSLLVESRRLKDVFRELGLVNMFSSLFSELVKRYPSYQDNSLIESQSSFERHTFVIDVPLISSFMHLMRILQLLIQNYENIQLFQSKSRDSLFELIKYKPLRDGVFLILEELLCGKFNITSTGPSTTGERHELQGAIESLCTYARDDAQLKMDIMEIINKALSKSEAMQDGFRTSGGFETLMTVLMSISTHTQTPESTRSIRKVTDDSQESSRDPLRLWFETFILAMRNCSKNRQYVEKTLDRALLMETLMNHFINEEKDIRLVFGGLLGIAYESFKCIEYFEANTFNDAPFQSMHDSISNFFQATPVLLLRNAHFVTLVAQMLPSIPQSNKCLVLTIIEALHVTSMSCRHNQVLLCSYGILQTIFGWLFDRQTCWFISQFPHEPLGIVYDCQTSGLDLAALTKRTGSVLVSIAKRLLEIGISDSELQYLLSRVDIRSKQRATEKQTILFEFLLHGLRYGRGYTFLAWIRVEKFDLLRNIEIVSIFDMDDKERLNIYIEGTKSRHLVVRTIKSTCRFENTVFREREWTHIALVHQKPRITASTIDLYINGKLVENAKCGYLGHPGSVSKVQTFIGNRSSGPKSMDTECHSIWDLGPTYFIEEVQLSASEISTIYDTRFNCVANWQAYLSKYQNSETSTRSTDVSQIQGETSPISSISFVLSPTKLHSETLDIPEDKILFALCANNSVEKIIGSHSNETNSSLATIASRIIPTKNAIFNSATPKPSADNGIDPLCAYVHGDVLVVCTNRMVDGIWKLGGCAVLLKLIDISTTSDSLYQSVSVLIESLEYSWRNAAEMEKCHFYEILSHLMKAKRDLVTIAIMDVLLIVVGRTLENSETCMLTNNQALRHLFLDVELWRTTPELQRYYLTQMTDFIVHSCNRSRNIQKLNEMAIIKRILLMLKSQIIPIELLPDLVNHLKIFLKAGWSSDNIKWVCTYLMYTLPKEDDYSEIRDLSAKLKSKVGSMGFEDSPILIVSSKSLQHHSYSVHARNAILEMLFEILSEKSDSSANFVLEFSKVSSSRWIILFCGPRLDTYTVTIACRIFARLWILHDITAPSKFKEGCLIMSRLLQPYSNVLQIYPSLLAILCGLDIAIVPLDMQYDVSTLMAIMKPLGTKARRNISPDIMRVISSLLTQTVRSLSQWSDKLDSLNQSSPGKNLKASLAHKLFDDDENENENDIHQDDDFSKSFNCDIERANSRLECFSEVVQTTLQFIGTMYRYLEDMKDSVCRQESIDDIVGMLFKLVSTGTILTLEKELSTKEDPSVLDNLSIETIFSTSHGIDINDSAIKLKLMFIEVDPIGAPHSIRKCQTSVLESGESMFAISCRNQNAMTDPRDSALLTPVQASRHVFTLCTTSTENMATTTRNIIDALIELVLTITLESILGTWKPVQGLEMVLKAIPPSGKMHQMHFQSFLLLCTMNAVYSKVFKRKTYLSDTRVLANVGKFITLLVDKTYQGVFTDGPENVFDYILAVVDIIHTVAEENAAKVLRTDFNHLPGFFKQVNRITAFYFGYISLQDDKDGALLSKFLGKILFYQKTVIGPRNSDSEAFKVNTHHLFLCLLNSNDSVKSKAIEIWKVLLLHKPAHVSALLRTPKASTDYKDLIDGFSKILEPDSSAFLLWLTSKRQEITSLFQESSTRAWDQFCQNEVRATRDSAKAAQKARYSKLKRHYKRIALESDVFVKYLAKSKSWVQDVQKIEQDRFQRFKQDYVVMLASIEAEWITLSGSLYLERAIWGPEKNDQTRWKLDFTEAKGRMRKKMRQNNDVYVHYQSKFEKIQLSSKTQKFPEIEHPLVICQVQDIDFVSPSEAKMFDDVLISPDNDSAMRTSAPDISAIEDSNEPSLGLDVDLELNLTEKEEIVTGERPTLNVQLSSENLLASEKDLLEPENDWEEVVVEEDQNRKILRLLEPGDEIVETINCARLVGLELCEGLCIVCQDNIYLVDNYFQRPDGEIVNIEDVPHEERNIYHWIVTGSKRHDNDTGVTEILTDEEKHMCRKCSFDDIKEVHKRLYLFRNVALEIFIGDGRNFLLTFWSIRARDAVYNRMISKASLDTSESVSGIGPQSGQSVIQNAIFGGSPLAELTQKWCSREISNFAYLMHLNTMAGRSYNDLTQYPVFPWIISDYESKEIDLSNPAVYRDLSKPMGGQGAMRAAEFVDRFNTWDDPNIPGCHYGTHYSSSMIVCSYLIRLEPFTQQYLKLQGGHFDHPDRLFHSLAISWASASRLNTTDVRELIPEFFYLPDFLINTNKFKFGVKQTGEVIDNVFLPPWAKNDASLFIQTNREALESEYVSAHLHEWVDLIFGYKQQGEEAAKNINVFHYLSYGGAVDIDKIADTVEKQATIGIIHNFGQTPQQLFKKPHPRRASDGTENQYKIHKAPDMLIQASTPIKVIQNQAISDIWMSAGSDKLMAVGACKLFIPPTCNRYIEWDYLDNSLRLCQSDNGKTLGVFENLHIGHVSCAAISDQKLLVTGGSDMNVCIWNLTLSKRPDLSLVACMRGHRKKVLSIALSRSYSIIVSGGEDCICIIWDMNRQQYIRTLFGHQGPISSICIHEGVGDILTCCETLLRLWNVNGELMLSKSISLTFLDPVMSCAFYEGRPSESFDSSIIFTGHKKGHVKIWSKSFVDWSSEQGDGEPAYKWDLKCIKTLEPHTSPSAVTLIRTPSSGRLLLIGDVSGRVTSWMMPDGSGTELHYAHEDACMSCNMKFSVLERKGNCRCCGGSFCLPCMATITDRGYRMCHTCYGKVRALAIMNSTSSKPTIVTTPLSAPALALSSPVHVASPSSP</sequence>
<evidence type="ECO:0000313" key="13">
    <source>
        <dbReference type="Proteomes" id="UP001648503"/>
    </source>
</evidence>
<dbReference type="SMART" id="SM01026">
    <property type="entry name" value="Beach"/>
    <property type="match status" value="1"/>
</dbReference>
<dbReference type="InterPro" id="IPR023362">
    <property type="entry name" value="PH-BEACH_dom"/>
</dbReference>
<dbReference type="Gene3D" id="1.10.1540.10">
    <property type="entry name" value="BEACH domain"/>
    <property type="match status" value="1"/>
</dbReference>
<proteinExistence type="predicted"/>
<dbReference type="Gene3D" id="2.60.120.200">
    <property type="match status" value="1"/>
</dbReference>
<keyword evidence="13" id="KW-1185">Reference proteome</keyword>
<dbReference type="SMART" id="SM00320">
    <property type="entry name" value="WD40"/>
    <property type="match status" value="5"/>
</dbReference>
<accession>A0ABQ8FAB4</accession>
<feature type="region of interest" description="Disordered" evidence="8">
    <location>
        <begin position="15"/>
        <end position="40"/>
    </location>
</feature>
<dbReference type="InterPro" id="IPR000306">
    <property type="entry name" value="Znf_FYVE"/>
</dbReference>
<feature type="domain" description="FYVE-type" evidence="9">
    <location>
        <begin position="3205"/>
        <end position="3258"/>
    </location>
</feature>
<dbReference type="SUPFAM" id="SSF50978">
    <property type="entry name" value="WD40 repeat-like"/>
    <property type="match status" value="1"/>
</dbReference>
<keyword evidence="4 6" id="KW-0863">Zinc-finger</keyword>
<evidence type="ECO:0000259" key="11">
    <source>
        <dbReference type="PROSITE" id="PS51783"/>
    </source>
</evidence>
<dbReference type="PANTHER" id="PTHR46108:SF4">
    <property type="entry name" value="BLUE CHEESE"/>
    <property type="match status" value="1"/>
</dbReference>
<evidence type="ECO:0000259" key="9">
    <source>
        <dbReference type="PROSITE" id="PS50178"/>
    </source>
</evidence>
<dbReference type="SUPFAM" id="SSF57903">
    <property type="entry name" value="FYVE/PHD zinc finger"/>
    <property type="match status" value="1"/>
</dbReference>
<dbReference type="InterPro" id="IPR011011">
    <property type="entry name" value="Znf_FYVE_PHD"/>
</dbReference>
<evidence type="ECO:0000256" key="8">
    <source>
        <dbReference type="SAM" id="MobiDB-lite"/>
    </source>
</evidence>
<dbReference type="InterPro" id="IPR051944">
    <property type="entry name" value="BEACH_domain_protein"/>
</dbReference>
<dbReference type="SUPFAM" id="SSF50729">
    <property type="entry name" value="PH domain-like"/>
    <property type="match status" value="1"/>
</dbReference>
<dbReference type="Proteomes" id="UP001648503">
    <property type="component" value="Unassembled WGS sequence"/>
</dbReference>
<gene>
    <name evidence="12" type="ORF">BASA50_006283</name>
</gene>
<keyword evidence="3" id="KW-0677">Repeat</keyword>
<dbReference type="Gene3D" id="3.30.40.10">
    <property type="entry name" value="Zinc/RING finger domain, C3HC4 (zinc finger)"/>
    <property type="match status" value="1"/>
</dbReference>
<dbReference type="InterPro" id="IPR036322">
    <property type="entry name" value="WD40_repeat_dom_sf"/>
</dbReference>
<dbReference type="CDD" id="cd06071">
    <property type="entry name" value="Beach"/>
    <property type="match status" value="1"/>
</dbReference>
<dbReference type="SUPFAM" id="SSF49899">
    <property type="entry name" value="Concanavalin A-like lectins/glucanases"/>
    <property type="match status" value="1"/>
</dbReference>
<dbReference type="InterPro" id="IPR036372">
    <property type="entry name" value="BEACH_dom_sf"/>
</dbReference>
<dbReference type="CDD" id="cd00065">
    <property type="entry name" value="FYVE_like_SF"/>
    <property type="match status" value="1"/>
</dbReference>
<evidence type="ECO:0000256" key="7">
    <source>
        <dbReference type="PROSITE-ProRule" id="PRU00221"/>
    </source>
</evidence>
<dbReference type="InterPro" id="IPR013320">
    <property type="entry name" value="ConA-like_dom_sf"/>
</dbReference>
<dbReference type="InterPro" id="IPR019775">
    <property type="entry name" value="WD40_repeat_CS"/>
</dbReference>
<dbReference type="InterPro" id="IPR013083">
    <property type="entry name" value="Znf_RING/FYVE/PHD"/>
</dbReference>
<dbReference type="EMBL" id="JAFCIX010000328">
    <property type="protein sequence ID" value="KAH6594809.1"/>
    <property type="molecule type" value="Genomic_DNA"/>
</dbReference>
<dbReference type="InterPro" id="IPR017455">
    <property type="entry name" value="Znf_FYVE-rel"/>
</dbReference>
<dbReference type="CDD" id="cd01201">
    <property type="entry name" value="PH_BEACH"/>
    <property type="match status" value="1"/>
</dbReference>
<evidence type="ECO:0000256" key="2">
    <source>
        <dbReference type="ARBA" id="ARBA00022723"/>
    </source>
</evidence>
<dbReference type="PROSITE" id="PS50082">
    <property type="entry name" value="WD_REPEATS_2"/>
    <property type="match status" value="1"/>
</dbReference>
<dbReference type="InterPro" id="IPR000409">
    <property type="entry name" value="BEACH_dom"/>
</dbReference>
<dbReference type="Pfam" id="PF00400">
    <property type="entry name" value="WD40"/>
    <property type="match status" value="2"/>
</dbReference>
<dbReference type="PANTHER" id="PTHR46108">
    <property type="entry name" value="BLUE CHEESE"/>
    <property type="match status" value="1"/>
</dbReference>
<dbReference type="InterPro" id="IPR016024">
    <property type="entry name" value="ARM-type_fold"/>
</dbReference>
<dbReference type="SMART" id="SM00064">
    <property type="entry name" value="FYVE"/>
    <property type="match status" value="1"/>
</dbReference>
<comment type="caution">
    <text evidence="12">The sequence shown here is derived from an EMBL/GenBank/DDBJ whole genome shotgun (WGS) entry which is preliminary data.</text>
</comment>
<evidence type="ECO:0000256" key="5">
    <source>
        <dbReference type="ARBA" id="ARBA00022833"/>
    </source>
</evidence>
<keyword evidence="5" id="KW-0862">Zinc</keyword>